<organism evidence="10 11">
    <name type="scientific">Puccinia sorghi</name>
    <dbReference type="NCBI Taxonomy" id="27349"/>
    <lineage>
        <taxon>Eukaryota</taxon>
        <taxon>Fungi</taxon>
        <taxon>Dikarya</taxon>
        <taxon>Basidiomycota</taxon>
        <taxon>Pucciniomycotina</taxon>
        <taxon>Pucciniomycetes</taxon>
        <taxon>Pucciniales</taxon>
        <taxon>Pucciniaceae</taxon>
        <taxon>Puccinia</taxon>
    </lineage>
</organism>
<protein>
    <recommendedName>
        <fullName evidence="1">non-specific serine/threonine protein kinase</fullName>
        <ecNumber evidence="1">2.7.11.1</ecNumber>
    </recommendedName>
</protein>
<keyword evidence="11" id="KW-1185">Reference proteome</keyword>
<dbReference type="InterPro" id="IPR011009">
    <property type="entry name" value="Kinase-like_dom_sf"/>
</dbReference>
<dbReference type="AlphaFoldDB" id="A0A0L6UHR8"/>
<keyword evidence="2" id="KW-0723">Serine/threonine-protein kinase</keyword>
<gene>
    <name evidence="10" type="ORF">VP01_6118g1</name>
</gene>
<proteinExistence type="predicted"/>
<evidence type="ECO:0000256" key="4">
    <source>
        <dbReference type="ARBA" id="ARBA00022741"/>
    </source>
</evidence>
<accession>A0A0L6UHR8</accession>
<dbReference type="PANTHER" id="PTHR24343">
    <property type="entry name" value="SERINE/THREONINE KINASE"/>
    <property type="match status" value="1"/>
</dbReference>
<dbReference type="Proteomes" id="UP000037035">
    <property type="component" value="Unassembled WGS sequence"/>
</dbReference>
<dbReference type="EMBL" id="LAVV01011406">
    <property type="protein sequence ID" value="KNZ47807.1"/>
    <property type="molecule type" value="Genomic_DNA"/>
</dbReference>
<evidence type="ECO:0000256" key="1">
    <source>
        <dbReference type="ARBA" id="ARBA00012513"/>
    </source>
</evidence>
<evidence type="ECO:0000256" key="8">
    <source>
        <dbReference type="ARBA" id="ARBA00048679"/>
    </source>
</evidence>
<evidence type="ECO:0000313" key="11">
    <source>
        <dbReference type="Proteomes" id="UP000037035"/>
    </source>
</evidence>
<dbReference type="PROSITE" id="PS00108">
    <property type="entry name" value="PROTEIN_KINASE_ST"/>
    <property type="match status" value="1"/>
</dbReference>
<dbReference type="OrthoDB" id="541276at2759"/>
<comment type="caution">
    <text evidence="10">The sequence shown here is derived from an EMBL/GenBank/DDBJ whole genome shotgun (WGS) entry which is preliminary data.</text>
</comment>
<evidence type="ECO:0000256" key="2">
    <source>
        <dbReference type="ARBA" id="ARBA00022527"/>
    </source>
</evidence>
<dbReference type="GO" id="GO:0005524">
    <property type="term" value="F:ATP binding"/>
    <property type="evidence" value="ECO:0007669"/>
    <property type="project" value="UniProtKB-KW"/>
</dbReference>
<dbReference type="STRING" id="27349.A0A0L6UHR8"/>
<keyword evidence="3" id="KW-0808">Transferase</keyword>
<dbReference type="InterPro" id="IPR008271">
    <property type="entry name" value="Ser/Thr_kinase_AS"/>
</dbReference>
<keyword evidence="6" id="KW-0067">ATP-binding</keyword>
<dbReference type="GO" id="GO:0005737">
    <property type="term" value="C:cytoplasm"/>
    <property type="evidence" value="ECO:0007669"/>
    <property type="project" value="TreeGrafter"/>
</dbReference>
<keyword evidence="4" id="KW-0547">Nucleotide-binding</keyword>
<evidence type="ECO:0000256" key="7">
    <source>
        <dbReference type="ARBA" id="ARBA00047899"/>
    </source>
</evidence>
<comment type="catalytic activity">
    <reaction evidence="8">
        <text>L-seryl-[protein] + ATP = O-phospho-L-seryl-[protein] + ADP + H(+)</text>
        <dbReference type="Rhea" id="RHEA:17989"/>
        <dbReference type="Rhea" id="RHEA-COMP:9863"/>
        <dbReference type="Rhea" id="RHEA-COMP:11604"/>
        <dbReference type="ChEBI" id="CHEBI:15378"/>
        <dbReference type="ChEBI" id="CHEBI:29999"/>
        <dbReference type="ChEBI" id="CHEBI:30616"/>
        <dbReference type="ChEBI" id="CHEBI:83421"/>
        <dbReference type="ChEBI" id="CHEBI:456216"/>
        <dbReference type="EC" id="2.7.11.1"/>
    </reaction>
</comment>
<dbReference type="Gene3D" id="1.10.510.10">
    <property type="entry name" value="Transferase(Phosphotransferase) domain 1"/>
    <property type="match status" value="1"/>
</dbReference>
<evidence type="ECO:0000256" key="5">
    <source>
        <dbReference type="ARBA" id="ARBA00022777"/>
    </source>
</evidence>
<dbReference type="VEuPathDB" id="FungiDB:VP01_6118g1"/>
<dbReference type="PANTHER" id="PTHR24343:SF541">
    <property type="entry name" value="SERINE_THREONINE-PROTEIN KINASE SKS1-RELATED"/>
    <property type="match status" value="1"/>
</dbReference>
<dbReference type="Pfam" id="PF00069">
    <property type="entry name" value="Pkinase"/>
    <property type="match status" value="1"/>
</dbReference>
<dbReference type="GO" id="GO:0004674">
    <property type="term" value="F:protein serine/threonine kinase activity"/>
    <property type="evidence" value="ECO:0007669"/>
    <property type="project" value="UniProtKB-KW"/>
</dbReference>
<sequence length="226" mass="25256">MPSVLSSQPETYAVKFIRKNGTMSNSAICQEIEIHFRVSAHSKILKLIQTIEIPEITFLIFPYIPHGTLADQDFGYQCFVDRLDLINSTFRQLVSAISFCHANGIAHCDLKPQNILCGYDQIHVPDFGTRPYIGPECLGGLFAPVSCYNTFANNFWALGVILLNLITSTQPWKEASLLDQHFSCFLQHQARDFIAADSLIKFPFVSGMLCFEGPQISQTGNKKGDS</sequence>
<evidence type="ECO:0000256" key="3">
    <source>
        <dbReference type="ARBA" id="ARBA00022679"/>
    </source>
</evidence>
<dbReference type="EC" id="2.7.11.1" evidence="1"/>
<dbReference type="SUPFAM" id="SSF56112">
    <property type="entry name" value="Protein kinase-like (PK-like)"/>
    <property type="match status" value="1"/>
</dbReference>
<evidence type="ECO:0000256" key="6">
    <source>
        <dbReference type="ARBA" id="ARBA00022840"/>
    </source>
</evidence>
<keyword evidence="5" id="KW-0418">Kinase</keyword>
<dbReference type="SMART" id="SM00220">
    <property type="entry name" value="S_TKc"/>
    <property type="match status" value="1"/>
</dbReference>
<comment type="catalytic activity">
    <reaction evidence="7">
        <text>L-threonyl-[protein] + ATP = O-phospho-L-threonyl-[protein] + ADP + H(+)</text>
        <dbReference type="Rhea" id="RHEA:46608"/>
        <dbReference type="Rhea" id="RHEA-COMP:11060"/>
        <dbReference type="Rhea" id="RHEA-COMP:11605"/>
        <dbReference type="ChEBI" id="CHEBI:15378"/>
        <dbReference type="ChEBI" id="CHEBI:30013"/>
        <dbReference type="ChEBI" id="CHEBI:30616"/>
        <dbReference type="ChEBI" id="CHEBI:61977"/>
        <dbReference type="ChEBI" id="CHEBI:456216"/>
        <dbReference type="EC" id="2.7.11.1"/>
    </reaction>
</comment>
<dbReference type="PROSITE" id="PS50011">
    <property type="entry name" value="PROTEIN_KINASE_DOM"/>
    <property type="match status" value="1"/>
</dbReference>
<dbReference type="InterPro" id="IPR000719">
    <property type="entry name" value="Prot_kinase_dom"/>
</dbReference>
<name>A0A0L6UHR8_9BASI</name>
<reference evidence="10 11" key="1">
    <citation type="submission" date="2015-08" db="EMBL/GenBank/DDBJ databases">
        <title>Next Generation Sequencing and Analysis of the Genome of Puccinia sorghi L Schw, the Causal Agent of Maize Common Rust.</title>
        <authorList>
            <person name="Rochi L."/>
            <person name="Burguener G."/>
            <person name="Darino M."/>
            <person name="Turjanski A."/>
            <person name="Kreff E."/>
            <person name="Dieguez M.J."/>
            <person name="Sacco F."/>
        </authorList>
    </citation>
    <scope>NUCLEOTIDE SEQUENCE [LARGE SCALE GENOMIC DNA]</scope>
    <source>
        <strain evidence="10 11">RO10H11247</strain>
    </source>
</reference>
<evidence type="ECO:0000313" key="10">
    <source>
        <dbReference type="EMBL" id="KNZ47807.1"/>
    </source>
</evidence>
<dbReference type="Gene3D" id="3.30.200.20">
    <property type="entry name" value="Phosphorylase Kinase, domain 1"/>
    <property type="match status" value="1"/>
</dbReference>
<dbReference type="GO" id="GO:0005634">
    <property type="term" value="C:nucleus"/>
    <property type="evidence" value="ECO:0007669"/>
    <property type="project" value="TreeGrafter"/>
</dbReference>
<evidence type="ECO:0000259" key="9">
    <source>
        <dbReference type="PROSITE" id="PS50011"/>
    </source>
</evidence>
<feature type="domain" description="Protein kinase" evidence="9">
    <location>
        <begin position="1"/>
        <end position="226"/>
    </location>
</feature>